<reference evidence="2 3" key="1">
    <citation type="journal article" date="2017" name="Genome Biol. Evol.">
        <title>Phytophthora megakarya and P. palmivora, closely related causal agents of cacao black pod rot, underwent increases in genome sizes and gene numbers by different mechanisms.</title>
        <authorList>
            <person name="Ali S.S."/>
            <person name="Shao J."/>
            <person name="Lary D.J."/>
            <person name="Kronmiller B."/>
            <person name="Shen D."/>
            <person name="Strem M.D."/>
            <person name="Amoako-Attah I."/>
            <person name="Akrofi A.Y."/>
            <person name="Begoude B.A."/>
            <person name="Ten Hoopen G.M."/>
            <person name="Coulibaly K."/>
            <person name="Kebe B.I."/>
            <person name="Melnick R.L."/>
            <person name="Guiltinan M.J."/>
            <person name="Tyler B.M."/>
            <person name="Meinhardt L.W."/>
            <person name="Bailey B.A."/>
        </authorList>
    </citation>
    <scope>NUCLEOTIDE SEQUENCE [LARGE SCALE GENOMIC DNA]</scope>
    <source>
        <strain evidence="3">sbr112.9</strain>
    </source>
</reference>
<evidence type="ECO:0000313" key="3">
    <source>
        <dbReference type="Proteomes" id="UP000237271"/>
    </source>
</evidence>
<name>A0A2P4YVQ1_9STRA</name>
<dbReference type="AlphaFoldDB" id="A0A2P4YVQ1"/>
<evidence type="ECO:0000313" key="2">
    <source>
        <dbReference type="EMBL" id="POM81869.1"/>
    </source>
</evidence>
<organism evidence="2 3">
    <name type="scientific">Phytophthora palmivora</name>
    <dbReference type="NCBI Taxonomy" id="4796"/>
    <lineage>
        <taxon>Eukaryota</taxon>
        <taxon>Sar</taxon>
        <taxon>Stramenopiles</taxon>
        <taxon>Oomycota</taxon>
        <taxon>Peronosporomycetes</taxon>
        <taxon>Peronosporales</taxon>
        <taxon>Peronosporaceae</taxon>
        <taxon>Phytophthora</taxon>
    </lineage>
</organism>
<sequence>MKNYTWSVSMDLLARSVGAVHILPEWTVIQARSAYTEGLTVKEAEYHGQILCLDLLSTVDRKRVVFCGDSNLAIRQKRDRLKGARVNPAPAEGADQLKEWPDHELVHVKRDWNGSANSLVSAALQRQAGSNYAEHIERGASGQEGGSGGPDHGSDDMIGPANHDTDDFRSPIITGGG</sequence>
<dbReference type="GO" id="GO:0003964">
    <property type="term" value="F:RNA-directed DNA polymerase activity"/>
    <property type="evidence" value="ECO:0007669"/>
    <property type="project" value="UniProtKB-KW"/>
</dbReference>
<dbReference type="EMBL" id="NCKW01000007">
    <property type="protein sequence ID" value="POM81869.1"/>
    <property type="molecule type" value="Genomic_DNA"/>
</dbReference>
<feature type="compositionally biased region" description="Gly residues" evidence="1">
    <location>
        <begin position="142"/>
        <end position="151"/>
    </location>
</feature>
<dbReference type="Gene3D" id="3.30.420.10">
    <property type="entry name" value="Ribonuclease H-like superfamily/Ribonuclease H"/>
    <property type="match status" value="1"/>
</dbReference>
<protein>
    <submittedName>
        <fullName evidence="2">Reverse transcriptase</fullName>
    </submittedName>
</protein>
<keyword evidence="2" id="KW-0808">Transferase</keyword>
<dbReference type="Proteomes" id="UP000237271">
    <property type="component" value="Unassembled WGS sequence"/>
</dbReference>
<keyword evidence="2" id="KW-0548">Nucleotidyltransferase</keyword>
<keyword evidence="3" id="KW-1185">Reference proteome</keyword>
<dbReference type="SUPFAM" id="SSF53098">
    <property type="entry name" value="Ribonuclease H-like"/>
    <property type="match status" value="1"/>
</dbReference>
<proteinExistence type="predicted"/>
<gene>
    <name evidence="2" type="ORF">PHPALM_101</name>
</gene>
<dbReference type="InterPro" id="IPR036397">
    <property type="entry name" value="RNaseH_sf"/>
</dbReference>
<keyword evidence="2" id="KW-0695">RNA-directed DNA polymerase</keyword>
<feature type="region of interest" description="Disordered" evidence="1">
    <location>
        <begin position="139"/>
        <end position="177"/>
    </location>
</feature>
<comment type="caution">
    <text evidence="2">The sequence shown here is derived from an EMBL/GenBank/DDBJ whole genome shotgun (WGS) entry which is preliminary data.</text>
</comment>
<accession>A0A2P4YVQ1</accession>
<evidence type="ECO:0000256" key="1">
    <source>
        <dbReference type="SAM" id="MobiDB-lite"/>
    </source>
</evidence>
<dbReference type="GO" id="GO:0003676">
    <property type="term" value="F:nucleic acid binding"/>
    <property type="evidence" value="ECO:0007669"/>
    <property type="project" value="InterPro"/>
</dbReference>
<dbReference type="OrthoDB" id="145630at2759"/>
<dbReference type="InterPro" id="IPR012337">
    <property type="entry name" value="RNaseH-like_sf"/>
</dbReference>